<dbReference type="InterPro" id="IPR024569">
    <property type="entry name" value="LutB_C"/>
</dbReference>
<dbReference type="GO" id="GO:0006089">
    <property type="term" value="P:lactate metabolic process"/>
    <property type="evidence" value="ECO:0007669"/>
    <property type="project" value="InterPro"/>
</dbReference>
<evidence type="ECO:0000256" key="6">
    <source>
        <dbReference type="ARBA" id="ARBA00023004"/>
    </source>
</evidence>
<dbReference type="InterPro" id="IPR017900">
    <property type="entry name" value="4Fe4S_Fe_S_CS"/>
</dbReference>
<keyword evidence="1" id="KW-0813">Transport</keyword>
<keyword evidence="10" id="KW-1185">Reference proteome</keyword>
<dbReference type="NCBIfam" id="TIGR00273">
    <property type="entry name" value="LutB/LldF family L-lactate oxidation iron-sulfur protein"/>
    <property type="match status" value="1"/>
</dbReference>
<evidence type="ECO:0000313" key="10">
    <source>
        <dbReference type="Proteomes" id="UP000315017"/>
    </source>
</evidence>
<dbReference type="GO" id="GO:0051539">
    <property type="term" value="F:4 iron, 4 sulfur cluster binding"/>
    <property type="evidence" value="ECO:0007669"/>
    <property type="project" value="UniProtKB-KW"/>
</dbReference>
<dbReference type="Gene3D" id="3.40.50.10420">
    <property type="entry name" value="NagB/RpiA/CoA transferase-like"/>
    <property type="match status" value="1"/>
</dbReference>
<keyword evidence="3" id="KW-0479">Metal-binding</keyword>
<dbReference type="AlphaFoldDB" id="A0A517YH74"/>
<dbReference type="PROSITE" id="PS51379">
    <property type="entry name" value="4FE4S_FER_2"/>
    <property type="match status" value="1"/>
</dbReference>
<dbReference type="GO" id="GO:0046872">
    <property type="term" value="F:metal ion binding"/>
    <property type="evidence" value="ECO:0007669"/>
    <property type="project" value="UniProtKB-KW"/>
</dbReference>
<keyword evidence="2" id="KW-0004">4Fe-4S</keyword>
<evidence type="ECO:0000256" key="7">
    <source>
        <dbReference type="ARBA" id="ARBA00023014"/>
    </source>
</evidence>
<keyword evidence="6" id="KW-0408">Iron</keyword>
<protein>
    <submittedName>
        <fullName evidence="9">Lactate utilization protein B</fullName>
    </submittedName>
</protein>
<dbReference type="InterPro" id="IPR037171">
    <property type="entry name" value="NagB/RpiA_transferase-like"/>
</dbReference>
<keyword evidence="4" id="KW-0677">Repeat</keyword>
<evidence type="ECO:0000256" key="4">
    <source>
        <dbReference type="ARBA" id="ARBA00022737"/>
    </source>
</evidence>
<proteinExistence type="predicted"/>
<evidence type="ECO:0000256" key="1">
    <source>
        <dbReference type="ARBA" id="ARBA00022448"/>
    </source>
</evidence>
<dbReference type="Pfam" id="PF13183">
    <property type="entry name" value="Fer4_8"/>
    <property type="match status" value="1"/>
</dbReference>
<dbReference type="PANTHER" id="PTHR47153">
    <property type="entry name" value="LACTATE UTILIZATION PROTEIN B"/>
    <property type="match status" value="1"/>
</dbReference>
<evidence type="ECO:0000256" key="3">
    <source>
        <dbReference type="ARBA" id="ARBA00022723"/>
    </source>
</evidence>
<dbReference type="InterPro" id="IPR003741">
    <property type="entry name" value="LUD_dom"/>
</dbReference>
<dbReference type="InterPro" id="IPR004452">
    <property type="entry name" value="LutB/LldF"/>
</dbReference>
<dbReference type="Pfam" id="PF02589">
    <property type="entry name" value="LUD_dom"/>
    <property type="match status" value="1"/>
</dbReference>
<keyword evidence="7" id="KW-0411">Iron-sulfur</keyword>
<feature type="domain" description="4Fe-4S ferredoxin-type" evidence="8">
    <location>
        <begin position="313"/>
        <end position="333"/>
    </location>
</feature>
<dbReference type="PANTHER" id="PTHR47153:SF2">
    <property type="entry name" value="LACTATE UTILIZATION PROTEIN B"/>
    <property type="match status" value="1"/>
</dbReference>
<dbReference type="PROSITE" id="PS00198">
    <property type="entry name" value="4FE4S_FER_1"/>
    <property type="match status" value="1"/>
</dbReference>
<dbReference type="InterPro" id="IPR009051">
    <property type="entry name" value="Helical_ferredxn"/>
</dbReference>
<dbReference type="InterPro" id="IPR024185">
    <property type="entry name" value="FTHF_cligase-like_sf"/>
</dbReference>
<dbReference type="RefSeq" id="WP_145093589.1">
    <property type="nucleotide sequence ID" value="NZ_CP036274.1"/>
</dbReference>
<evidence type="ECO:0000256" key="5">
    <source>
        <dbReference type="ARBA" id="ARBA00022982"/>
    </source>
</evidence>
<name>A0A517YH74_9BACT</name>
<dbReference type="SUPFAM" id="SSF100950">
    <property type="entry name" value="NagB/RpiA/CoA transferase-like"/>
    <property type="match status" value="1"/>
</dbReference>
<evidence type="ECO:0000313" key="9">
    <source>
        <dbReference type="EMBL" id="QDU29580.1"/>
    </source>
</evidence>
<dbReference type="InterPro" id="IPR017896">
    <property type="entry name" value="4Fe4S_Fe-S-bd"/>
</dbReference>
<reference evidence="9 10" key="1">
    <citation type="submission" date="2019-02" db="EMBL/GenBank/DDBJ databases">
        <title>Deep-cultivation of Planctomycetes and their phenomic and genomic characterization uncovers novel biology.</title>
        <authorList>
            <person name="Wiegand S."/>
            <person name="Jogler M."/>
            <person name="Boedeker C."/>
            <person name="Pinto D."/>
            <person name="Vollmers J."/>
            <person name="Rivas-Marin E."/>
            <person name="Kohn T."/>
            <person name="Peeters S.H."/>
            <person name="Heuer A."/>
            <person name="Rast P."/>
            <person name="Oberbeckmann S."/>
            <person name="Bunk B."/>
            <person name="Jeske O."/>
            <person name="Meyerdierks A."/>
            <person name="Storesund J.E."/>
            <person name="Kallscheuer N."/>
            <person name="Luecker S."/>
            <person name="Lage O.M."/>
            <person name="Pohl T."/>
            <person name="Merkel B.J."/>
            <person name="Hornburger P."/>
            <person name="Mueller R.-W."/>
            <person name="Bruemmer F."/>
            <person name="Labrenz M."/>
            <person name="Spormann A.M."/>
            <person name="Op den Camp H."/>
            <person name="Overmann J."/>
            <person name="Amann R."/>
            <person name="Jetten M.S.M."/>
            <person name="Mascher T."/>
            <person name="Medema M.H."/>
            <person name="Devos D.P."/>
            <person name="Kaster A.-K."/>
            <person name="Ovreas L."/>
            <person name="Rohde M."/>
            <person name="Galperin M.Y."/>
            <person name="Jogler C."/>
        </authorList>
    </citation>
    <scope>NUCLEOTIDE SEQUENCE [LARGE SCALE GENOMIC DNA]</scope>
    <source>
        <strain evidence="9 10">ETA_A8</strain>
    </source>
</reference>
<dbReference type="SUPFAM" id="SSF46548">
    <property type="entry name" value="alpha-helical ferredoxin"/>
    <property type="match status" value="1"/>
</dbReference>
<evidence type="ECO:0000256" key="2">
    <source>
        <dbReference type="ARBA" id="ARBA00022485"/>
    </source>
</evidence>
<accession>A0A517YH74</accession>
<organism evidence="9 10">
    <name type="scientific">Anatilimnocola aggregata</name>
    <dbReference type="NCBI Taxonomy" id="2528021"/>
    <lineage>
        <taxon>Bacteria</taxon>
        <taxon>Pseudomonadati</taxon>
        <taxon>Planctomycetota</taxon>
        <taxon>Planctomycetia</taxon>
        <taxon>Pirellulales</taxon>
        <taxon>Pirellulaceae</taxon>
        <taxon>Anatilimnocola</taxon>
    </lineage>
</organism>
<dbReference type="Pfam" id="PF11870">
    <property type="entry name" value="LutB_C"/>
    <property type="match status" value="1"/>
</dbReference>
<evidence type="ECO:0000259" key="8">
    <source>
        <dbReference type="PROSITE" id="PS51379"/>
    </source>
</evidence>
<keyword evidence="5" id="KW-0249">Electron transport</keyword>
<dbReference type="Proteomes" id="UP000315017">
    <property type="component" value="Chromosome"/>
</dbReference>
<gene>
    <name evidence="9" type="primary">lutB_2</name>
    <name evidence="9" type="ORF">ETAA8_46940</name>
</gene>
<dbReference type="Gene3D" id="1.10.1060.10">
    <property type="entry name" value="Alpha-helical ferredoxin"/>
    <property type="match status" value="1"/>
</dbReference>
<dbReference type="OrthoDB" id="9782337at2"/>
<dbReference type="KEGG" id="aagg:ETAA8_46940"/>
<sequence length="484" mass="53331">MNSSSPTTETDYIRSTHHEFLAASEKALRTPSLQIILGQLGDTLGQRNRDAWQQLPNSDLVRQRARQIKDDTLANLHEHLQTLEISVQARGGQVHWADDGHAASKIIVDLIKQRGYSRVVKSKSMTSEEIHLNPALEAAGITTVETDLGEYIIQLAGHRPSHIVGPALHLSAVEVAEILSQPAGRTLAAERETLAAFARQELRQKFAEAEVGISGANFAVAETGTIVLVSNEGNARLTTALPKMHIAVMGMEKVIPKLADLPYFLKVLARAATGQKLSVYTSFVTGARRAGETDGAEEFHLVILDNGRSQILGSPLRESLFCIRCGACLNACPIYRSVGGHAYGGVYAGPIGAVLTPLYDGLAANHHLPHASSLCGACQAACPVKIQIPEMLVKLREQMHDEPTLKNGMESFAYRMWAKTLKRPWLYRLSTWLATRTVGRWYRKSPWLKKLPGKLHGWTKKRDFPAPAAARFRDWWEKEGRHGS</sequence>
<dbReference type="EMBL" id="CP036274">
    <property type="protein sequence ID" value="QDU29580.1"/>
    <property type="molecule type" value="Genomic_DNA"/>
</dbReference>